<gene>
    <name evidence="2" type="ordered locus">CLDAP_34440</name>
</gene>
<proteinExistence type="predicted"/>
<dbReference type="InterPro" id="IPR001932">
    <property type="entry name" value="PPM-type_phosphatase-like_dom"/>
</dbReference>
<protein>
    <recommendedName>
        <fullName evidence="1">PPM-type phosphatase domain-containing protein</fullName>
    </recommendedName>
</protein>
<dbReference type="EMBL" id="AP012337">
    <property type="protein sequence ID" value="BAM01484.1"/>
    <property type="molecule type" value="Genomic_DNA"/>
</dbReference>
<dbReference type="Gene3D" id="3.60.40.10">
    <property type="entry name" value="PPM-type phosphatase domain"/>
    <property type="match status" value="1"/>
</dbReference>
<dbReference type="KEGG" id="cap:CLDAP_34440"/>
<dbReference type="Proteomes" id="UP000007880">
    <property type="component" value="Chromosome"/>
</dbReference>
<accession>I0I896</accession>
<dbReference type="InterPro" id="IPR036457">
    <property type="entry name" value="PPM-type-like_dom_sf"/>
</dbReference>
<dbReference type="Pfam" id="PF07228">
    <property type="entry name" value="SpoIIE"/>
    <property type="match status" value="1"/>
</dbReference>
<dbReference type="AlphaFoldDB" id="I0I896"/>
<dbReference type="PANTHER" id="PTHR35801">
    <property type="entry name" value="PHOSPHOSERINE PHOSPHATASE RSBX"/>
    <property type="match status" value="1"/>
</dbReference>
<evidence type="ECO:0000313" key="3">
    <source>
        <dbReference type="Proteomes" id="UP000007880"/>
    </source>
</evidence>
<dbReference type="SMART" id="SM00331">
    <property type="entry name" value="PP2C_SIG"/>
    <property type="match status" value="1"/>
</dbReference>
<dbReference type="PANTHER" id="PTHR35801:SF1">
    <property type="entry name" value="PHOSPHOSERINE PHOSPHATASE RSBX"/>
    <property type="match status" value="1"/>
</dbReference>
<dbReference type="STRING" id="926550.CLDAP_34440"/>
<sequence>MWFRGVHWKAEDERVRLEVDVAVAKVSKYASSESGDTVELIERPHGGFSIVVADGQRSGKSAKAISNMVARKAISLIAEGVRDGAVARAAHDYLRTQRGGQVSCELTIVSVDLATRTLVLSRNARHPSLLRRDDEFIWIDAASDAIGVHRNTKPQIVELALQPRLTLVVVTDGVWRAGSVTGEPILDLPTLITAVDNEACVEATRSADAILQAALDLERGRPRDDATVLVVKVREQCTESEVRRLRMTAPL</sequence>
<name>I0I896_CALAS</name>
<keyword evidence="3" id="KW-1185">Reference proteome</keyword>
<dbReference type="eggNOG" id="COG2208">
    <property type="taxonomic scope" value="Bacteria"/>
</dbReference>
<evidence type="ECO:0000259" key="1">
    <source>
        <dbReference type="SMART" id="SM00331"/>
    </source>
</evidence>
<dbReference type="RefSeq" id="WP_014434710.1">
    <property type="nucleotide sequence ID" value="NC_017079.1"/>
</dbReference>
<evidence type="ECO:0000313" key="2">
    <source>
        <dbReference type="EMBL" id="BAM01484.1"/>
    </source>
</evidence>
<reference evidence="2 3" key="1">
    <citation type="submission" date="2012-02" db="EMBL/GenBank/DDBJ databases">
        <title>Complete genome sequence of Caldilinea aerophila DSM 14535 (= NBRC 102666).</title>
        <authorList>
            <person name="Oguchi A."/>
            <person name="Hosoyama A."/>
            <person name="Sekine M."/>
            <person name="Fukai R."/>
            <person name="Kato Y."/>
            <person name="Nakamura S."/>
            <person name="Hanada S."/>
            <person name="Yamazaki S."/>
            <person name="Fujita N."/>
        </authorList>
    </citation>
    <scope>NUCLEOTIDE SEQUENCE [LARGE SCALE GENOMIC DNA]</scope>
    <source>
        <strain evidence="3">DSM 14535 / JCM 11387 / NBRC 104270 / STL-6-O1</strain>
    </source>
</reference>
<dbReference type="SUPFAM" id="SSF81606">
    <property type="entry name" value="PP2C-like"/>
    <property type="match status" value="1"/>
</dbReference>
<dbReference type="InterPro" id="IPR039248">
    <property type="entry name" value="Ptase_RsbX"/>
</dbReference>
<feature type="domain" description="PPM-type phosphatase" evidence="1">
    <location>
        <begin position="18"/>
        <end position="233"/>
    </location>
</feature>
<organism evidence="2 3">
    <name type="scientific">Caldilinea aerophila (strain DSM 14535 / JCM 11387 / NBRC 104270 / STL-6-O1)</name>
    <dbReference type="NCBI Taxonomy" id="926550"/>
    <lineage>
        <taxon>Bacteria</taxon>
        <taxon>Bacillati</taxon>
        <taxon>Chloroflexota</taxon>
        <taxon>Caldilineae</taxon>
        <taxon>Caldilineales</taxon>
        <taxon>Caldilineaceae</taxon>
        <taxon>Caldilinea</taxon>
    </lineage>
</organism>
<dbReference type="HOGENOM" id="CLU_1102167_0_0_0"/>